<accession>A0ABW3SK36</accession>
<comment type="caution">
    <text evidence="4">The sequence shown here is derived from an EMBL/GenBank/DDBJ whole genome shotgun (WGS) entry which is preliminary data.</text>
</comment>
<dbReference type="Gene3D" id="3.40.50.2300">
    <property type="match status" value="1"/>
</dbReference>
<name>A0ABW3SK36_9BACT</name>
<evidence type="ECO:0000256" key="2">
    <source>
        <dbReference type="PROSITE-ProRule" id="PRU00169"/>
    </source>
</evidence>
<dbReference type="PANTHER" id="PTHR44591:SF3">
    <property type="entry name" value="RESPONSE REGULATORY DOMAIN-CONTAINING PROTEIN"/>
    <property type="match status" value="1"/>
</dbReference>
<dbReference type="EMBL" id="JBHTLD010000015">
    <property type="protein sequence ID" value="MFD1185197.1"/>
    <property type="molecule type" value="Genomic_DNA"/>
</dbReference>
<evidence type="ECO:0000259" key="3">
    <source>
        <dbReference type="PROSITE" id="PS50110"/>
    </source>
</evidence>
<organism evidence="4 5">
    <name type="scientific">Pontibacter rugosus</name>
    <dbReference type="NCBI Taxonomy" id="1745966"/>
    <lineage>
        <taxon>Bacteria</taxon>
        <taxon>Pseudomonadati</taxon>
        <taxon>Bacteroidota</taxon>
        <taxon>Cytophagia</taxon>
        <taxon>Cytophagales</taxon>
        <taxon>Hymenobacteraceae</taxon>
        <taxon>Pontibacter</taxon>
    </lineage>
</organism>
<dbReference type="SUPFAM" id="SSF52172">
    <property type="entry name" value="CheY-like"/>
    <property type="match status" value="1"/>
</dbReference>
<keyword evidence="5" id="KW-1185">Reference proteome</keyword>
<reference evidence="5" key="1">
    <citation type="journal article" date="2019" name="Int. J. Syst. Evol. Microbiol.">
        <title>The Global Catalogue of Microorganisms (GCM) 10K type strain sequencing project: providing services to taxonomists for standard genome sequencing and annotation.</title>
        <authorList>
            <consortium name="The Broad Institute Genomics Platform"/>
            <consortium name="The Broad Institute Genome Sequencing Center for Infectious Disease"/>
            <person name="Wu L."/>
            <person name="Ma J."/>
        </authorList>
    </citation>
    <scope>NUCLEOTIDE SEQUENCE [LARGE SCALE GENOMIC DNA]</scope>
    <source>
        <strain evidence="5">JCM 31319</strain>
    </source>
</reference>
<dbReference type="PANTHER" id="PTHR44591">
    <property type="entry name" value="STRESS RESPONSE REGULATOR PROTEIN 1"/>
    <property type="match status" value="1"/>
</dbReference>
<proteinExistence type="predicted"/>
<dbReference type="SMART" id="SM00448">
    <property type="entry name" value="REC"/>
    <property type="match status" value="1"/>
</dbReference>
<evidence type="ECO:0000313" key="5">
    <source>
        <dbReference type="Proteomes" id="UP001597094"/>
    </source>
</evidence>
<dbReference type="RefSeq" id="WP_377522857.1">
    <property type="nucleotide sequence ID" value="NZ_JBHTLD010000015.1"/>
</dbReference>
<keyword evidence="1 2" id="KW-0597">Phosphoprotein</keyword>
<dbReference type="Proteomes" id="UP001597094">
    <property type="component" value="Unassembled WGS sequence"/>
</dbReference>
<dbReference type="Pfam" id="PF00072">
    <property type="entry name" value="Response_reg"/>
    <property type="match status" value="1"/>
</dbReference>
<evidence type="ECO:0000256" key="1">
    <source>
        <dbReference type="ARBA" id="ARBA00022553"/>
    </source>
</evidence>
<feature type="domain" description="Response regulatory" evidence="3">
    <location>
        <begin position="6"/>
        <end position="127"/>
    </location>
</feature>
<evidence type="ECO:0000313" key="4">
    <source>
        <dbReference type="EMBL" id="MFD1185197.1"/>
    </source>
</evidence>
<dbReference type="PROSITE" id="PS50110">
    <property type="entry name" value="RESPONSE_REGULATORY"/>
    <property type="match status" value="1"/>
</dbReference>
<gene>
    <name evidence="4" type="ORF">ACFQ2O_03185</name>
</gene>
<dbReference type="InterPro" id="IPR001789">
    <property type="entry name" value="Sig_transdc_resp-reg_receiver"/>
</dbReference>
<feature type="modified residue" description="4-aspartylphosphate" evidence="2">
    <location>
        <position position="62"/>
    </location>
</feature>
<protein>
    <submittedName>
        <fullName evidence="4">Response regulator</fullName>
    </submittedName>
</protein>
<dbReference type="InterPro" id="IPR050595">
    <property type="entry name" value="Bact_response_regulator"/>
</dbReference>
<dbReference type="InterPro" id="IPR011006">
    <property type="entry name" value="CheY-like_superfamily"/>
</dbReference>
<sequence length="127" mass="14067">MKPVERVLVIDDDATVIFLTKRMLSGLGIDGGVHIAHNGLEGLERIREAAEQGLLPQLVLLDIKMPVMDGFAFLEELAKLNLNLTETKVVLLTSSQSPWDKERAAKSQADALLYKPLTKETLRSILM</sequence>